<organism evidence="7 8">
    <name type="scientific">Allorhodopirellula heiligendammensis</name>
    <dbReference type="NCBI Taxonomy" id="2714739"/>
    <lineage>
        <taxon>Bacteria</taxon>
        <taxon>Pseudomonadati</taxon>
        <taxon>Planctomycetota</taxon>
        <taxon>Planctomycetia</taxon>
        <taxon>Pirellulales</taxon>
        <taxon>Pirellulaceae</taxon>
        <taxon>Allorhodopirellula</taxon>
    </lineage>
</organism>
<dbReference type="PANTHER" id="PTHR33546:SF1">
    <property type="entry name" value="LARGE, MULTIFUNCTIONAL SECRETED PROTEIN"/>
    <property type="match status" value="1"/>
</dbReference>
<dbReference type="EMBL" id="SJPU01000003">
    <property type="protein sequence ID" value="TWU10639.1"/>
    <property type="molecule type" value="Genomic_DNA"/>
</dbReference>
<dbReference type="InterPro" id="IPR016024">
    <property type="entry name" value="ARM-type_fold"/>
</dbReference>
<evidence type="ECO:0000313" key="7">
    <source>
        <dbReference type="EMBL" id="TWU10639.1"/>
    </source>
</evidence>
<keyword evidence="3 4" id="KW-0408">Iron</keyword>
<reference evidence="7 8" key="1">
    <citation type="journal article" date="2020" name="Antonie Van Leeuwenhoek">
        <title>Rhodopirellula heiligendammensis sp. nov., Rhodopirellula pilleata sp. nov., and Rhodopirellula solitaria sp. nov. isolated from natural or artificial marine surfaces in Northern Germany and California, USA, and emended description of the genus Rhodopirellula.</title>
        <authorList>
            <person name="Kallscheuer N."/>
            <person name="Wiegand S."/>
            <person name="Jogler M."/>
            <person name="Boedeker C."/>
            <person name="Peeters S.H."/>
            <person name="Rast P."/>
            <person name="Heuer A."/>
            <person name="Jetten M.S.M."/>
            <person name="Rohde M."/>
            <person name="Jogler C."/>
        </authorList>
    </citation>
    <scope>NUCLEOTIDE SEQUENCE [LARGE SCALE GENOMIC DNA]</scope>
    <source>
        <strain evidence="7 8">Poly21</strain>
    </source>
</reference>
<dbReference type="Gene3D" id="1.25.10.10">
    <property type="entry name" value="Leucine-rich Repeat Variant"/>
    <property type="match status" value="1"/>
</dbReference>
<accession>A0A5C6BH85</accession>
<keyword evidence="5" id="KW-0732">Signal</keyword>
<proteinExistence type="predicted"/>
<dbReference type="PANTHER" id="PTHR33546">
    <property type="entry name" value="LARGE, MULTIFUNCTIONAL SECRETED PROTEIN-RELATED"/>
    <property type="match status" value="1"/>
</dbReference>
<dbReference type="Gene3D" id="2.120.10.30">
    <property type="entry name" value="TolB, C-terminal domain"/>
    <property type="match status" value="1"/>
</dbReference>
<dbReference type="InterPro" id="IPR011989">
    <property type="entry name" value="ARM-like"/>
</dbReference>
<dbReference type="NCBIfam" id="TIGR02604">
    <property type="entry name" value="Piru_Ver_Nterm"/>
    <property type="match status" value="1"/>
</dbReference>
<dbReference type="OrthoDB" id="221643at2"/>
<keyword evidence="8" id="KW-1185">Reference proteome</keyword>
<dbReference type="Pfam" id="PF00034">
    <property type="entry name" value="Cytochrom_C"/>
    <property type="match status" value="1"/>
</dbReference>
<evidence type="ECO:0000259" key="6">
    <source>
        <dbReference type="PROSITE" id="PS51007"/>
    </source>
</evidence>
<protein>
    <recommendedName>
        <fullName evidence="6">Cytochrome c domain-containing protein</fullName>
    </recommendedName>
</protein>
<feature type="chain" id="PRO_5022789686" description="Cytochrome c domain-containing protein" evidence="5">
    <location>
        <begin position="28"/>
        <end position="1188"/>
    </location>
</feature>
<evidence type="ECO:0000256" key="5">
    <source>
        <dbReference type="SAM" id="SignalP"/>
    </source>
</evidence>
<dbReference type="Gene3D" id="1.10.760.10">
    <property type="entry name" value="Cytochrome c-like domain"/>
    <property type="match status" value="1"/>
</dbReference>
<dbReference type="InterPro" id="IPR055557">
    <property type="entry name" value="DUF7133"/>
</dbReference>
<evidence type="ECO:0000256" key="3">
    <source>
        <dbReference type="ARBA" id="ARBA00023004"/>
    </source>
</evidence>
<dbReference type="InterPro" id="IPR013427">
    <property type="entry name" value="Haem-bd_dom_put"/>
</dbReference>
<dbReference type="SUPFAM" id="SSF46626">
    <property type="entry name" value="Cytochrome c"/>
    <property type="match status" value="1"/>
</dbReference>
<evidence type="ECO:0000256" key="4">
    <source>
        <dbReference type="PROSITE-ProRule" id="PRU00433"/>
    </source>
</evidence>
<evidence type="ECO:0000256" key="2">
    <source>
        <dbReference type="ARBA" id="ARBA00022723"/>
    </source>
</evidence>
<dbReference type="InterPro" id="IPR036909">
    <property type="entry name" value="Cyt_c-like_dom_sf"/>
</dbReference>
<comment type="caution">
    <text evidence="7">The sequence shown here is derived from an EMBL/GenBank/DDBJ whole genome shotgun (WGS) entry which is preliminary data.</text>
</comment>
<name>A0A5C6BH85_9BACT</name>
<dbReference type="GO" id="GO:0046872">
    <property type="term" value="F:metal ion binding"/>
    <property type="evidence" value="ECO:0007669"/>
    <property type="project" value="UniProtKB-KW"/>
</dbReference>
<dbReference type="PROSITE" id="PS51007">
    <property type="entry name" value="CYTC"/>
    <property type="match status" value="1"/>
</dbReference>
<dbReference type="GO" id="GO:0009055">
    <property type="term" value="F:electron transfer activity"/>
    <property type="evidence" value="ECO:0007669"/>
    <property type="project" value="InterPro"/>
</dbReference>
<gene>
    <name evidence="7" type="ORF">Poly21_45450</name>
</gene>
<dbReference type="NCBIfam" id="TIGR02603">
    <property type="entry name" value="CxxCH_TIGR02603"/>
    <property type="match status" value="1"/>
</dbReference>
<dbReference type="InterPro" id="IPR011041">
    <property type="entry name" value="Quinoprot_gluc/sorb_DH_b-prop"/>
</dbReference>
<dbReference type="InterPro" id="IPR013428">
    <property type="entry name" value="Membrane-bound_put_N"/>
</dbReference>
<dbReference type="RefSeq" id="WP_146409050.1">
    <property type="nucleotide sequence ID" value="NZ_SJPU01000003.1"/>
</dbReference>
<evidence type="ECO:0000313" key="8">
    <source>
        <dbReference type="Proteomes" id="UP000319908"/>
    </source>
</evidence>
<sequence>MIPPSASPLTAFFVGFALLLSPPMAGAQQSLSSVQIGAAEPVSPASWYGEGVRPTEPQSPDDERAGFHLPAGFEVRLFAAEPEIAKPMNMAFDDRGRMWVTDSFEYPYPVRDSKTPTDSVRILEDTDGDGRADRSTVFADGLNIPIGVLPYGEGCLCFSIPNIYYLRDTDGDDVCDQRDIVLGPFDTTRDTHGMVNSLRMGDDGWIYANHGFNNQSTVAGADGHKIVMHSGNTFRFRPDGSRVEHVTWGQVNPFGRTHDDWGNDFTADCHSKPISELVRGGHYPSFGKPDDGLGMIPPMMDHLHGSTAISGLVFVPESLGIAALANHMLSGNVMTSRINRNAVTYDGATAVAHELPDFLTSDDPWFRPVDIQLGPDGCLYVADFYNRIIGHYEVPLDHPGRDRHRGRIWQIRSLNAPPEKLATLSATAEIARAWNAANPTVRRLALQHAIEHATDALDNEAKEIIRSSGDASQRARISATWYLQQRELLDADLLEQLTGDPAAMVRTHGCRAMSDLLAPRSAVSSQLDVAAMFDLAVAKLGDDNAHVRCAAAAALGRSHRSEAIVPLLETLAQVGANDPIQRQTIRIALRDIIQSQDDFDSSLRGLTESMTNDQKRELAEIALAVTTPVAADLLVMHLSESDLGTSESLPMMQHIIEQASPDRADDVVDLAKQISADQPGVQHTLADALLDACGKRGEGVPSRLRAWLDELIQLDIDQVKLRLHQGQPLAIMWHDDSGEAWPPQIRQNADSGQPLNMLSSFPLGETHTGQLVSSPFECPTEISFRIAGHNRRPDVEDSHLNRFELVDANTGQVLHRAFPPRDDAAVLIKWDCRAAQSTSVILRCIDGDAGTAYAWIAVGAFQPAWLWETDDSLDRILTMLVRYRMLDQRADLLELLALLSKDRHNRTRVAAAIAELDGHQPLARLLQRALELGVDLPLVDDWISLAAGGETLDELEHTAKFAKHLTAAQQTLLAISLASDIQTVPILIQLIEDGSLAPDVLLEKTVWEPMQTIADANLMARAEVIRLKAKPFDAAREQAINRMGDRLIDFRGDSELGRTLFTKHCAVCHQLAGQGELVGPQLDGVGSRNVQRLLEDITVPDRNVDRAFRTSTFLTEDGAVINGLIRDENDARVLVVTPDGKVQNLPLSEIELRREATTSLMPSNLHQTLGEDAIVEIVQYLRNAASQN</sequence>
<dbReference type="SUPFAM" id="SSF48371">
    <property type="entry name" value="ARM repeat"/>
    <property type="match status" value="1"/>
</dbReference>
<keyword evidence="1 4" id="KW-0349">Heme</keyword>
<dbReference type="Proteomes" id="UP000319908">
    <property type="component" value="Unassembled WGS sequence"/>
</dbReference>
<dbReference type="GO" id="GO:0020037">
    <property type="term" value="F:heme binding"/>
    <property type="evidence" value="ECO:0007669"/>
    <property type="project" value="InterPro"/>
</dbReference>
<feature type="domain" description="Cytochrome c" evidence="6">
    <location>
        <begin position="1052"/>
        <end position="1185"/>
    </location>
</feature>
<dbReference type="AlphaFoldDB" id="A0A5C6BH85"/>
<dbReference type="Pfam" id="PF23500">
    <property type="entry name" value="DUF7133"/>
    <property type="match status" value="1"/>
</dbReference>
<keyword evidence="2 4" id="KW-0479">Metal-binding</keyword>
<dbReference type="InterPro" id="IPR009056">
    <property type="entry name" value="Cyt_c-like_dom"/>
</dbReference>
<dbReference type="SUPFAM" id="SSF50952">
    <property type="entry name" value="Soluble quinoprotein glucose dehydrogenase"/>
    <property type="match status" value="1"/>
</dbReference>
<evidence type="ECO:0000256" key="1">
    <source>
        <dbReference type="ARBA" id="ARBA00022617"/>
    </source>
</evidence>
<dbReference type="InterPro" id="IPR011042">
    <property type="entry name" value="6-blade_b-propeller_TolB-like"/>
</dbReference>
<feature type="signal peptide" evidence="5">
    <location>
        <begin position="1"/>
        <end position="27"/>
    </location>
</feature>